<accession>A0A133V494</accession>
<gene>
    <name evidence="1" type="ORF">AKJ41_02325</name>
</gene>
<sequence>MEDYGSTSILGFSEVAYRIAKEKIDPYSSKYSKKKFTLQQHVVIICLKIRSGSTYKGIVERLVEEPRIRRALDLEEVPHPTTLIKAFERLRTRLWRVFLRASADLLEKNGIVGVDASGFERSHASHHYTKRA</sequence>
<protein>
    <submittedName>
        <fullName evidence="1">Transposase</fullName>
    </submittedName>
</protein>
<name>A0A133V494_9EURY</name>
<feature type="non-terminal residue" evidence="1">
    <location>
        <position position="132"/>
    </location>
</feature>
<organism evidence="1 2">
    <name type="scientific">candidate division MSBL1 archaeon SCGC-AAA259O05</name>
    <dbReference type="NCBI Taxonomy" id="1698271"/>
    <lineage>
        <taxon>Archaea</taxon>
        <taxon>Methanobacteriati</taxon>
        <taxon>Methanobacteriota</taxon>
        <taxon>candidate division MSBL1</taxon>
    </lineage>
</organism>
<evidence type="ECO:0000313" key="2">
    <source>
        <dbReference type="Proteomes" id="UP000070344"/>
    </source>
</evidence>
<keyword evidence="2" id="KW-1185">Reference proteome</keyword>
<dbReference type="Proteomes" id="UP000070344">
    <property type="component" value="Unassembled WGS sequence"/>
</dbReference>
<proteinExistence type="predicted"/>
<dbReference type="EMBL" id="LHXV01000020">
    <property type="protein sequence ID" value="KXB01241.1"/>
    <property type="molecule type" value="Genomic_DNA"/>
</dbReference>
<comment type="caution">
    <text evidence="1">The sequence shown here is derived from an EMBL/GenBank/DDBJ whole genome shotgun (WGS) entry which is preliminary data.</text>
</comment>
<reference evidence="1 2" key="1">
    <citation type="journal article" date="2016" name="Sci. Rep.">
        <title>Metabolic traits of an uncultured archaeal lineage -MSBL1- from brine pools of the Red Sea.</title>
        <authorList>
            <person name="Mwirichia R."/>
            <person name="Alam I."/>
            <person name="Rashid M."/>
            <person name="Vinu M."/>
            <person name="Ba-Alawi W."/>
            <person name="Anthony Kamau A."/>
            <person name="Kamanda Ngugi D."/>
            <person name="Goker M."/>
            <person name="Klenk H.P."/>
            <person name="Bajic V."/>
            <person name="Stingl U."/>
        </authorList>
    </citation>
    <scope>NUCLEOTIDE SEQUENCE [LARGE SCALE GENOMIC DNA]</scope>
    <source>
        <strain evidence="1">SCGC-AAA259O05</strain>
    </source>
</reference>
<evidence type="ECO:0000313" key="1">
    <source>
        <dbReference type="EMBL" id="KXB01241.1"/>
    </source>
</evidence>
<dbReference type="AlphaFoldDB" id="A0A133V494"/>